<protein>
    <submittedName>
        <fullName evidence="1">Uncharacterized protein</fullName>
    </submittedName>
</protein>
<keyword evidence="2" id="KW-1185">Reference proteome</keyword>
<dbReference type="EMBL" id="JBDODL010002267">
    <property type="protein sequence ID" value="MES1922138.1"/>
    <property type="molecule type" value="Genomic_DNA"/>
</dbReference>
<comment type="caution">
    <text evidence="1">The sequence shown here is derived from an EMBL/GenBank/DDBJ whole genome shotgun (WGS) entry which is preliminary data.</text>
</comment>
<evidence type="ECO:0000313" key="1">
    <source>
        <dbReference type="EMBL" id="MES1922138.1"/>
    </source>
</evidence>
<dbReference type="Proteomes" id="UP001439008">
    <property type="component" value="Unassembled WGS sequence"/>
</dbReference>
<organism evidence="1 2">
    <name type="scientific">Bonamia ostreae</name>
    <dbReference type="NCBI Taxonomy" id="126728"/>
    <lineage>
        <taxon>Eukaryota</taxon>
        <taxon>Sar</taxon>
        <taxon>Rhizaria</taxon>
        <taxon>Endomyxa</taxon>
        <taxon>Ascetosporea</taxon>
        <taxon>Haplosporida</taxon>
        <taxon>Bonamia</taxon>
    </lineage>
</organism>
<gene>
    <name evidence="1" type="ORF">MHBO_003652</name>
</gene>
<reference evidence="1 2" key="1">
    <citation type="journal article" date="2024" name="BMC Biol.">
        <title>Comparative genomics of Ascetosporea gives new insight into the evolutionary basis for animal parasitism in Rhizaria.</title>
        <authorList>
            <person name="Hiltunen Thoren M."/>
            <person name="Onut-Brannstrom I."/>
            <person name="Alfjorden A."/>
            <person name="Peckova H."/>
            <person name="Swords F."/>
            <person name="Hooper C."/>
            <person name="Holzer A.S."/>
            <person name="Bass D."/>
            <person name="Burki F."/>
        </authorList>
    </citation>
    <scope>NUCLEOTIDE SEQUENCE [LARGE SCALE GENOMIC DNA]</scope>
    <source>
        <strain evidence="1">20-A016</strain>
    </source>
</reference>
<sequence>MPVSDVAVRKSTGMTLDSVLRILIPSSKYTEKESAHFMEYLTLVSLKEYVYSG</sequence>
<accession>A0ABV2AR39</accession>
<proteinExistence type="predicted"/>
<name>A0ABV2AR39_9EUKA</name>
<evidence type="ECO:0000313" key="2">
    <source>
        <dbReference type="Proteomes" id="UP001439008"/>
    </source>
</evidence>